<dbReference type="GO" id="GO:0016705">
    <property type="term" value="F:oxidoreductase activity, acting on paired donors, with incorporation or reduction of molecular oxygen"/>
    <property type="evidence" value="ECO:0007669"/>
    <property type="project" value="InterPro"/>
</dbReference>
<dbReference type="Proteomes" id="UP000054144">
    <property type="component" value="Unassembled WGS sequence"/>
</dbReference>
<evidence type="ECO:0000256" key="9">
    <source>
        <dbReference type="RuleBase" id="RU000461"/>
    </source>
</evidence>
<dbReference type="PROSITE" id="PS00086">
    <property type="entry name" value="CYTOCHROME_P450"/>
    <property type="match status" value="1"/>
</dbReference>
<accession>A0A0D7ANC2</accession>
<dbReference type="InterPro" id="IPR001128">
    <property type="entry name" value="Cyt_P450"/>
</dbReference>
<dbReference type="Gene3D" id="1.10.630.10">
    <property type="entry name" value="Cytochrome P450"/>
    <property type="match status" value="1"/>
</dbReference>
<dbReference type="GO" id="GO:0005506">
    <property type="term" value="F:iron ion binding"/>
    <property type="evidence" value="ECO:0007669"/>
    <property type="project" value="InterPro"/>
</dbReference>
<evidence type="ECO:0000256" key="2">
    <source>
        <dbReference type="ARBA" id="ARBA00010617"/>
    </source>
</evidence>
<keyword evidence="6 8" id="KW-0408">Iron</keyword>
<organism evidence="11 12">
    <name type="scientific">Fistulina hepatica ATCC 64428</name>
    <dbReference type="NCBI Taxonomy" id="1128425"/>
    <lineage>
        <taxon>Eukaryota</taxon>
        <taxon>Fungi</taxon>
        <taxon>Dikarya</taxon>
        <taxon>Basidiomycota</taxon>
        <taxon>Agaricomycotina</taxon>
        <taxon>Agaricomycetes</taxon>
        <taxon>Agaricomycetidae</taxon>
        <taxon>Agaricales</taxon>
        <taxon>Fistulinaceae</taxon>
        <taxon>Fistulina</taxon>
    </lineage>
</organism>
<keyword evidence="7 9" id="KW-0503">Monooxygenase</keyword>
<evidence type="ECO:0000256" key="1">
    <source>
        <dbReference type="ARBA" id="ARBA00001971"/>
    </source>
</evidence>
<keyword evidence="4 8" id="KW-0479">Metal-binding</keyword>
<dbReference type="InterPro" id="IPR017972">
    <property type="entry name" value="Cyt_P450_CS"/>
</dbReference>
<dbReference type="Pfam" id="PF00067">
    <property type="entry name" value="p450"/>
    <property type="match status" value="1"/>
</dbReference>
<dbReference type="AlphaFoldDB" id="A0A0D7ANC2"/>
<sequence length="590" mass="66792">MSLTPGVRFLLSRTPFLSSPLLAVFAIRNLARLLGLRVPLWVSLLTFLLTWPLIIVTRVIGRDLYHRYRAAQLGARIAPKVHTRLPGNLDLLTNIAKNANEGYIAEPTAQLIAKYGSVFNTNILGEDAIFTTCPEHTKYMLTTNFANFEKGKRFRSDMEGMLGLGVFNSDGDLWKFHRTLTRPFFTKDRISHFELFDRHAETAIALAKRRFKEGYAIDFQDLMARFTMDSATGFLFGNCLESLGAGLPYPYNVPLIPAGSTTPQAIKATEFVSGARRGQISIANRARGGWTWPLKEVFVDKTAEPRAVVTGYIRPFIEEALAKRNLVTDADGKTDDDEVLLDHLVKATSDARLIQDETRNVMFAARDTTAFTLTYVMYFLTQYPNVSARLRKEIVETVGLERPPTYDDIRGMKYLRAVLNETLRLYPVVPFNMRQSIKECTLPSPDPEGKPIYVPAGTRVPYSVFIMHRRKDLWGPDAEEFDPDRFFDERFKKYLLKNSFIFMPFNAGPRICLGQQFAYNEMSFILVKLFQRFKSFALDLDALAPEFRAPKEWKGAPGRKGVDCIFPKTLLTLHVGGGLWIRAEDADGGA</sequence>
<feature type="binding site" description="axial binding residue" evidence="8">
    <location>
        <position position="512"/>
    </location>
    <ligand>
        <name>heme</name>
        <dbReference type="ChEBI" id="CHEBI:30413"/>
    </ligand>
    <ligandPart>
        <name>Fe</name>
        <dbReference type="ChEBI" id="CHEBI:18248"/>
    </ligandPart>
</feature>
<dbReference type="GO" id="GO:0020037">
    <property type="term" value="F:heme binding"/>
    <property type="evidence" value="ECO:0007669"/>
    <property type="project" value="InterPro"/>
</dbReference>
<evidence type="ECO:0000256" key="3">
    <source>
        <dbReference type="ARBA" id="ARBA00022617"/>
    </source>
</evidence>
<comment type="cofactor">
    <cofactor evidence="1 8">
        <name>heme</name>
        <dbReference type="ChEBI" id="CHEBI:30413"/>
    </cofactor>
</comment>
<dbReference type="SUPFAM" id="SSF48264">
    <property type="entry name" value="Cytochrome P450"/>
    <property type="match status" value="1"/>
</dbReference>
<dbReference type="InterPro" id="IPR047146">
    <property type="entry name" value="Cyt_P450_E_CYP52_fungi"/>
</dbReference>
<dbReference type="EMBL" id="KN881644">
    <property type="protein sequence ID" value="KIY52273.1"/>
    <property type="molecule type" value="Genomic_DNA"/>
</dbReference>
<keyword evidence="10" id="KW-1133">Transmembrane helix</keyword>
<dbReference type="PRINTS" id="PR00385">
    <property type="entry name" value="P450"/>
</dbReference>
<dbReference type="InterPro" id="IPR036396">
    <property type="entry name" value="Cyt_P450_sf"/>
</dbReference>
<keyword evidence="3 8" id="KW-0349">Heme</keyword>
<dbReference type="CDD" id="cd11063">
    <property type="entry name" value="CYP52"/>
    <property type="match status" value="1"/>
</dbReference>
<evidence type="ECO:0000256" key="7">
    <source>
        <dbReference type="ARBA" id="ARBA00023033"/>
    </source>
</evidence>
<evidence type="ECO:0000256" key="6">
    <source>
        <dbReference type="ARBA" id="ARBA00023004"/>
    </source>
</evidence>
<dbReference type="PANTHER" id="PTHR24287">
    <property type="entry name" value="P450, PUTATIVE (EUROFUNG)-RELATED"/>
    <property type="match status" value="1"/>
</dbReference>
<evidence type="ECO:0000256" key="4">
    <source>
        <dbReference type="ARBA" id="ARBA00022723"/>
    </source>
</evidence>
<proteinExistence type="inferred from homology"/>
<keyword evidence="10" id="KW-0472">Membrane</keyword>
<evidence type="ECO:0000313" key="12">
    <source>
        <dbReference type="Proteomes" id="UP000054144"/>
    </source>
</evidence>
<dbReference type="PANTHER" id="PTHR24287:SF1">
    <property type="entry name" value="P450, PUTATIVE (EUROFUNG)-RELATED"/>
    <property type="match status" value="1"/>
</dbReference>
<keyword evidence="12" id="KW-1185">Reference proteome</keyword>
<comment type="similarity">
    <text evidence="2 9">Belongs to the cytochrome P450 family.</text>
</comment>
<evidence type="ECO:0000313" key="11">
    <source>
        <dbReference type="EMBL" id="KIY52273.1"/>
    </source>
</evidence>
<protein>
    <submittedName>
        <fullName evidence="11">Cytochrome P450 monooxygenase pc-1</fullName>
    </submittedName>
</protein>
<dbReference type="GO" id="GO:0004497">
    <property type="term" value="F:monooxygenase activity"/>
    <property type="evidence" value="ECO:0007669"/>
    <property type="project" value="UniProtKB-KW"/>
</dbReference>
<evidence type="ECO:0000256" key="10">
    <source>
        <dbReference type="SAM" id="Phobius"/>
    </source>
</evidence>
<gene>
    <name evidence="11" type="ORF">FISHEDRAFT_35542</name>
</gene>
<reference evidence="11 12" key="1">
    <citation type="journal article" date="2015" name="Fungal Genet. Biol.">
        <title>Evolution of novel wood decay mechanisms in Agaricales revealed by the genome sequences of Fistulina hepatica and Cylindrobasidium torrendii.</title>
        <authorList>
            <person name="Floudas D."/>
            <person name="Held B.W."/>
            <person name="Riley R."/>
            <person name="Nagy L.G."/>
            <person name="Koehler G."/>
            <person name="Ransdell A.S."/>
            <person name="Younus H."/>
            <person name="Chow J."/>
            <person name="Chiniquy J."/>
            <person name="Lipzen A."/>
            <person name="Tritt A."/>
            <person name="Sun H."/>
            <person name="Haridas S."/>
            <person name="LaButti K."/>
            <person name="Ohm R.A."/>
            <person name="Kues U."/>
            <person name="Blanchette R.A."/>
            <person name="Grigoriev I.V."/>
            <person name="Minto R.E."/>
            <person name="Hibbett D.S."/>
        </authorList>
    </citation>
    <scope>NUCLEOTIDE SEQUENCE [LARGE SCALE GENOMIC DNA]</scope>
    <source>
        <strain evidence="11 12">ATCC 64428</strain>
    </source>
</reference>
<name>A0A0D7ANC2_9AGAR</name>
<evidence type="ECO:0000256" key="8">
    <source>
        <dbReference type="PIRSR" id="PIRSR602401-1"/>
    </source>
</evidence>
<dbReference type="PRINTS" id="PR00463">
    <property type="entry name" value="EP450I"/>
</dbReference>
<dbReference type="OrthoDB" id="1470350at2759"/>
<dbReference type="InterPro" id="IPR002401">
    <property type="entry name" value="Cyt_P450_E_grp-I"/>
</dbReference>
<keyword evidence="10" id="KW-0812">Transmembrane</keyword>
<evidence type="ECO:0000256" key="5">
    <source>
        <dbReference type="ARBA" id="ARBA00023002"/>
    </source>
</evidence>
<keyword evidence="5 9" id="KW-0560">Oxidoreductase</keyword>
<feature type="transmembrane region" description="Helical" evidence="10">
    <location>
        <begin position="39"/>
        <end position="60"/>
    </location>
</feature>